<accession>A0ACC6MHR9</accession>
<comment type="caution">
    <text evidence="1">The sequence shown here is derived from an EMBL/GenBank/DDBJ whole genome shotgun (WGS) entry which is preliminary data.</text>
</comment>
<evidence type="ECO:0000313" key="1">
    <source>
        <dbReference type="EMBL" id="MDZ5086524.1"/>
    </source>
</evidence>
<dbReference type="Proteomes" id="UP001289645">
    <property type="component" value="Unassembled WGS sequence"/>
</dbReference>
<gene>
    <name evidence="1" type="ORF">OHX15_14140</name>
</gene>
<keyword evidence="2" id="KW-1185">Reference proteome</keyword>
<protein>
    <submittedName>
        <fullName evidence="1">Uncharacterized protein</fullName>
    </submittedName>
</protein>
<evidence type="ECO:0000313" key="2">
    <source>
        <dbReference type="Proteomes" id="UP001289645"/>
    </source>
</evidence>
<name>A0ACC6MHR9_MYCPF</name>
<sequence length="191" mass="20041">MATPITRRVALTALGALAAGSAVGIGCARRIVGGPGLDGIRLTQGPGGGMGVGPVDMRAYMDMFRRHTQINRSVDAIPGGVRTTTESDVPELAAQLQAHVSSMYSRLAEGREVSCLSSSLPTLFRHAADYQRTLTFTSTGVIVEETAGDPVLVQAIRDHAAEVSGFVRDGMPAMMQDLMGPGGMMPGPHHR</sequence>
<reference evidence="1 2" key="1">
    <citation type="journal article" date="2021" name="Chemosphere">
        <title>Bioballs carrying a syntrophic Rhodococcus and Mycolicibacterium consortium for simultaneous sorption and biodegradation of fuel oil in contaminated freshwater.</title>
        <authorList>
            <person name="Naloka K."/>
            <person name="Polrit D."/>
            <person name="Muangchinda C."/>
            <person name="Thoetkiattikul H."/>
            <person name="Pinyakong O."/>
        </authorList>
    </citation>
    <scope>NUCLEOTIDE SEQUENCE [LARGE SCALE GENOMIC DNA]</scope>
    <source>
        <strain evidence="1 2">J101</strain>
    </source>
</reference>
<proteinExistence type="predicted"/>
<dbReference type="EMBL" id="JAOXLN010000013">
    <property type="protein sequence ID" value="MDZ5086524.1"/>
    <property type="molecule type" value="Genomic_DNA"/>
</dbReference>
<organism evidence="1 2">
    <name type="scientific">Mycolicibacterium parafortuitum</name>
    <name type="common">Mycobacterium parafortuitum</name>
    <dbReference type="NCBI Taxonomy" id="39692"/>
    <lineage>
        <taxon>Bacteria</taxon>
        <taxon>Bacillati</taxon>
        <taxon>Actinomycetota</taxon>
        <taxon>Actinomycetes</taxon>
        <taxon>Mycobacteriales</taxon>
        <taxon>Mycobacteriaceae</taxon>
        <taxon>Mycolicibacterium</taxon>
    </lineage>
</organism>